<feature type="compositionally biased region" description="Basic residues" evidence="9">
    <location>
        <begin position="164"/>
        <end position="175"/>
    </location>
</feature>
<dbReference type="CDD" id="cd07996">
    <property type="entry name" value="WGR_MMR_like"/>
    <property type="match status" value="1"/>
</dbReference>
<dbReference type="InterPro" id="IPR008893">
    <property type="entry name" value="WGR_domain"/>
</dbReference>
<dbReference type="GO" id="GO:0006302">
    <property type="term" value="P:double-strand break repair"/>
    <property type="evidence" value="ECO:0007669"/>
    <property type="project" value="TreeGrafter"/>
</dbReference>
<dbReference type="PROSITE" id="PS51059">
    <property type="entry name" value="PARP_CATALYTIC"/>
    <property type="match status" value="1"/>
</dbReference>
<keyword evidence="5 8" id="KW-0520">NAD</keyword>
<evidence type="ECO:0000256" key="1">
    <source>
        <dbReference type="ARBA" id="ARBA00004123"/>
    </source>
</evidence>
<keyword evidence="2 8" id="KW-0328">Glycosyltransferase</keyword>
<dbReference type="EC" id="2.4.2.-" evidence="8"/>
<dbReference type="InterPro" id="IPR004102">
    <property type="entry name" value="Poly(ADP-ribose)pol_reg_dom"/>
</dbReference>
<dbReference type="PANTHER" id="PTHR10459">
    <property type="entry name" value="DNA LIGASE"/>
    <property type="match status" value="1"/>
</dbReference>
<name>A0A1X2GDF4_9FUNG</name>
<sequence>MLIQVSTSNNNNKFYHVECEGFQVSVRYGRVGTQGKTLSYFGGMPKYEQLLKAKRSKGYKNAQIEVLPTTDAGDEILLDNVIDLALKEITYKDNKAKQLVNTISEMNVHKITSTTSIKFDATDGMFKTPLGLIKRASVVSAMDILVDIENLLTKYNEQKELKKTGAKKTAGRKRKADGTSKSLPSVTTMRSQLMTMNEDYFMIIPSKIKNATAMENLLFSQEAIDSQRVICNALLETLDLIDDLRNKSKKKSAEDGSKAFNVEIETVKDKKILKEVTELFDATKNNLHGNYQNSSRVTNVYRLQLDSQLEPFKDCEARIGGVQRLWHGTRTENLLSIMSKGLLMPNQSPGRHCGSMFGPGLYFANQSTKSLNYCDGGYWTGNWGAYNKVYMFLASVAVGKHFTPTGSTYNLPPKGYDSYWAKPGTSGILNDEIIVFKGDQVRFEYLLEIER</sequence>
<dbReference type="SUPFAM" id="SSF47587">
    <property type="entry name" value="Domain of poly(ADP-ribose) polymerase"/>
    <property type="match status" value="1"/>
</dbReference>
<dbReference type="GO" id="GO:0003950">
    <property type="term" value="F:NAD+ poly-ADP-ribosyltransferase activity"/>
    <property type="evidence" value="ECO:0007669"/>
    <property type="project" value="UniProtKB-UniRule"/>
</dbReference>
<dbReference type="PROSITE" id="PS51060">
    <property type="entry name" value="PARP_ALPHA_HD"/>
    <property type="match status" value="1"/>
</dbReference>
<dbReference type="Gene3D" id="3.90.228.10">
    <property type="match status" value="1"/>
</dbReference>
<evidence type="ECO:0000313" key="12">
    <source>
        <dbReference type="EMBL" id="ORX51217.1"/>
    </source>
</evidence>
<evidence type="ECO:0000256" key="3">
    <source>
        <dbReference type="ARBA" id="ARBA00022679"/>
    </source>
</evidence>
<proteinExistence type="predicted"/>
<dbReference type="Pfam" id="PF05406">
    <property type="entry name" value="WGR"/>
    <property type="match status" value="1"/>
</dbReference>
<dbReference type="PANTHER" id="PTHR10459:SF60">
    <property type="entry name" value="POLY [ADP-RIBOSE] POLYMERASE 2"/>
    <property type="match status" value="1"/>
</dbReference>
<evidence type="ECO:0000256" key="5">
    <source>
        <dbReference type="ARBA" id="ARBA00023027"/>
    </source>
</evidence>
<dbReference type="GO" id="GO:0070212">
    <property type="term" value="P:protein poly-ADP-ribosylation"/>
    <property type="evidence" value="ECO:0007669"/>
    <property type="project" value="TreeGrafter"/>
</dbReference>
<feature type="domain" description="PARP alpha-helical" evidence="11">
    <location>
        <begin position="92"/>
        <end position="245"/>
    </location>
</feature>
<dbReference type="InterPro" id="IPR050800">
    <property type="entry name" value="ARTD/PARP"/>
</dbReference>
<evidence type="ECO:0000313" key="13">
    <source>
        <dbReference type="Proteomes" id="UP000242146"/>
    </source>
</evidence>
<dbReference type="SUPFAM" id="SSF142921">
    <property type="entry name" value="WGR domain-like"/>
    <property type="match status" value="1"/>
</dbReference>
<dbReference type="InterPro" id="IPR012317">
    <property type="entry name" value="Poly(ADP-ribose)pol_cat_dom"/>
</dbReference>
<dbReference type="Pfam" id="PF00644">
    <property type="entry name" value="PARP"/>
    <property type="match status" value="1"/>
</dbReference>
<dbReference type="OrthoDB" id="2017365at2759"/>
<dbReference type="InterPro" id="IPR049809">
    <property type="entry name" value="YehF/YfeS-like_WGR"/>
</dbReference>
<evidence type="ECO:0000256" key="6">
    <source>
        <dbReference type="ARBA" id="ARBA00023242"/>
    </source>
</evidence>
<keyword evidence="6" id="KW-0539">Nucleus</keyword>
<dbReference type="AlphaFoldDB" id="A0A1X2GDF4"/>
<feature type="domain" description="PARP catalytic" evidence="10">
    <location>
        <begin position="242"/>
        <end position="451"/>
    </location>
</feature>
<dbReference type="GO" id="GO:0016779">
    <property type="term" value="F:nucleotidyltransferase activity"/>
    <property type="evidence" value="ECO:0007669"/>
    <property type="project" value="UniProtKB-KW"/>
</dbReference>
<keyword evidence="3 8" id="KW-0808">Transferase</keyword>
<reference evidence="12 13" key="1">
    <citation type="submission" date="2016-07" db="EMBL/GenBank/DDBJ databases">
        <title>Pervasive Adenine N6-methylation of Active Genes in Fungi.</title>
        <authorList>
            <consortium name="DOE Joint Genome Institute"/>
            <person name="Mondo S.J."/>
            <person name="Dannebaum R.O."/>
            <person name="Kuo R.C."/>
            <person name="Labutti K."/>
            <person name="Haridas S."/>
            <person name="Kuo A."/>
            <person name="Salamov A."/>
            <person name="Ahrendt S.R."/>
            <person name="Lipzen A."/>
            <person name="Sullivan W."/>
            <person name="Andreopoulos W.B."/>
            <person name="Clum A."/>
            <person name="Lindquist E."/>
            <person name="Daum C."/>
            <person name="Ramamoorthy G.K."/>
            <person name="Gryganskyi A."/>
            <person name="Culley D."/>
            <person name="Magnuson J.K."/>
            <person name="James T.Y."/>
            <person name="O'Malley M.A."/>
            <person name="Stajich J.E."/>
            <person name="Spatafora J.W."/>
            <person name="Visel A."/>
            <person name="Grigoriev I.V."/>
        </authorList>
    </citation>
    <scope>NUCLEOTIDE SEQUENCE [LARGE SCALE GENOMIC DNA]</scope>
    <source>
        <strain evidence="12 13">NRRL 3301</strain>
    </source>
</reference>
<dbReference type="Proteomes" id="UP000242146">
    <property type="component" value="Unassembled WGS sequence"/>
</dbReference>
<evidence type="ECO:0000256" key="4">
    <source>
        <dbReference type="ARBA" id="ARBA00022695"/>
    </source>
</evidence>
<protein>
    <recommendedName>
        <fullName evidence="8">Poly [ADP-ribose] polymerase</fullName>
        <shortName evidence="8">PARP</shortName>
        <ecNumber evidence="8">2.4.2.-</ecNumber>
    </recommendedName>
</protein>
<dbReference type="GO" id="GO:1990404">
    <property type="term" value="F:NAD+-protein mono-ADP-ribosyltransferase activity"/>
    <property type="evidence" value="ECO:0007669"/>
    <property type="project" value="TreeGrafter"/>
</dbReference>
<dbReference type="EMBL" id="MCGT01000021">
    <property type="protein sequence ID" value="ORX51217.1"/>
    <property type="molecule type" value="Genomic_DNA"/>
</dbReference>
<evidence type="ECO:0000256" key="8">
    <source>
        <dbReference type="RuleBase" id="RU362114"/>
    </source>
</evidence>
<comment type="catalytic activity">
    <reaction evidence="7">
        <text>NAD(+) + (ADP-D-ribosyl)n-acceptor = nicotinamide + (ADP-D-ribosyl)n+1-acceptor + H(+).</text>
        <dbReference type="EC" id="2.4.2.30"/>
    </reaction>
</comment>
<comment type="caution">
    <text evidence="12">The sequence shown here is derived from an EMBL/GenBank/DDBJ whole genome shotgun (WGS) entry which is preliminary data.</text>
</comment>
<dbReference type="STRING" id="101127.A0A1X2GDF4"/>
<dbReference type="Gene3D" id="1.20.142.10">
    <property type="entry name" value="Poly(ADP-ribose) polymerase, regulatory domain"/>
    <property type="match status" value="1"/>
</dbReference>
<evidence type="ECO:0000259" key="11">
    <source>
        <dbReference type="PROSITE" id="PS51060"/>
    </source>
</evidence>
<keyword evidence="4" id="KW-0548">Nucleotidyltransferase</keyword>
<organism evidence="12 13">
    <name type="scientific">Hesseltinella vesiculosa</name>
    <dbReference type="NCBI Taxonomy" id="101127"/>
    <lineage>
        <taxon>Eukaryota</taxon>
        <taxon>Fungi</taxon>
        <taxon>Fungi incertae sedis</taxon>
        <taxon>Mucoromycota</taxon>
        <taxon>Mucoromycotina</taxon>
        <taxon>Mucoromycetes</taxon>
        <taxon>Mucorales</taxon>
        <taxon>Cunninghamellaceae</taxon>
        <taxon>Hesseltinella</taxon>
    </lineage>
</organism>
<keyword evidence="13" id="KW-1185">Reference proteome</keyword>
<dbReference type="InterPro" id="IPR036930">
    <property type="entry name" value="WGR_dom_sf"/>
</dbReference>
<accession>A0A1X2GDF4</accession>
<evidence type="ECO:0000256" key="2">
    <source>
        <dbReference type="ARBA" id="ARBA00022676"/>
    </source>
</evidence>
<dbReference type="InterPro" id="IPR036616">
    <property type="entry name" value="Poly(ADP-ribose)pol_reg_dom_sf"/>
</dbReference>
<evidence type="ECO:0000256" key="7">
    <source>
        <dbReference type="ARBA" id="ARBA00033987"/>
    </source>
</evidence>
<dbReference type="GO" id="GO:0005730">
    <property type="term" value="C:nucleolus"/>
    <property type="evidence" value="ECO:0007669"/>
    <property type="project" value="TreeGrafter"/>
</dbReference>
<dbReference type="SMART" id="SM00773">
    <property type="entry name" value="WGR"/>
    <property type="match status" value="1"/>
</dbReference>
<dbReference type="Gene3D" id="2.20.140.10">
    <property type="entry name" value="WGR domain"/>
    <property type="match status" value="1"/>
</dbReference>
<evidence type="ECO:0000259" key="10">
    <source>
        <dbReference type="PROSITE" id="PS51059"/>
    </source>
</evidence>
<evidence type="ECO:0000256" key="9">
    <source>
        <dbReference type="SAM" id="MobiDB-lite"/>
    </source>
</evidence>
<feature type="region of interest" description="Disordered" evidence="9">
    <location>
        <begin position="163"/>
        <end position="185"/>
    </location>
</feature>
<gene>
    <name evidence="12" type="ORF">DM01DRAFT_253922</name>
</gene>
<dbReference type="SUPFAM" id="SSF56399">
    <property type="entry name" value="ADP-ribosylation"/>
    <property type="match status" value="1"/>
</dbReference>
<comment type="subcellular location">
    <subcellularLocation>
        <location evidence="1">Nucleus</location>
    </subcellularLocation>
</comment>